<evidence type="ECO:0000313" key="3">
    <source>
        <dbReference type="Proteomes" id="UP000010552"/>
    </source>
</evidence>
<dbReference type="InParanoid" id="L5KM95"/>
<keyword evidence="3" id="KW-1185">Reference proteome</keyword>
<organism evidence="2 3">
    <name type="scientific">Pteropus alecto</name>
    <name type="common">Black flying fox</name>
    <dbReference type="NCBI Taxonomy" id="9402"/>
    <lineage>
        <taxon>Eukaryota</taxon>
        <taxon>Metazoa</taxon>
        <taxon>Chordata</taxon>
        <taxon>Craniata</taxon>
        <taxon>Vertebrata</taxon>
        <taxon>Euteleostomi</taxon>
        <taxon>Mammalia</taxon>
        <taxon>Eutheria</taxon>
        <taxon>Laurasiatheria</taxon>
        <taxon>Chiroptera</taxon>
        <taxon>Yinpterochiroptera</taxon>
        <taxon>Pteropodoidea</taxon>
        <taxon>Pteropodidae</taxon>
        <taxon>Pteropodinae</taxon>
        <taxon>Pteropus</taxon>
    </lineage>
</organism>
<sequence length="89" mass="9492">MAAGEGERRGAAPRGEKTVGVVFRWPPRPPPRALALTAARVDAAGGEYPSVGPVPLLLPASAPRPPMSQPPWYRPLAAAQWRSSDRADR</sequence>
<protein>
    <submittedName>
        <fullName evidence="2">Uncharacterized protein</fullName>
    </submittedName>
</protein>
<feature type="region of interest" description="Disordered" evidence="1">
    <location>
        <begin position="48"/>
        <end position="89"/>
    </location>
</feature>
<accession>L5KM95</accession>
<name>L5KM95_PTEAL</name>
<feature type="compositionally biased region" description="Low complexity" evidence="1">
    <location>
        <begin position="48"/>
        <end position="61"/>
    </location>
</feature>
<evidence type="ECO:0000256" key="1">
    <source>
        <dbReference type="SAM" id="MobiDB-lite"/>
    </source>
</evidence>
<dbReference type="EMBL" id="KB030661">
    <property type="protein sequence ID" value="ELK12412.1"/>
    <property type="molecule type" value="Genomic_DNA"/>
</dbReference>
<reference evidence="3" key="1">
    <citation type="journal article" date="2013" name="Science">
        <title>Comparative analysis of bat genomes provides insight into the evolution of flight and immunity.</title>
        <authorList>
            <person name="Zhang G."/>
            <person name="Cowled C."/>
            <person name="Shi Z."/>
            <person name="Huang Z."/>
            <person name="Bishop-Lilly K.A."/>
            <person name="Fang X."/>
            <person name="Wynne J.W."/>
            <person name="Xiong Z."/>
            <person name="Baker M.L."/>
            <person name="Zhao W."/>
            <person name="Tachedjian M."/>
            <person name="Zhu Y."/>
            <person name="Zhou P."/>
            <person name="Jiang X."/>
            <person name="Ng J."/>
            <person name="Yang L."/>
            <person name="Wu L."/>
            <person name="Xiao J."/>
            <person name="Feng Y."/>
            <person name="Chen Y."/>
            <person name="Sun X."/>
            <person name="Zhang Y."/>
            <person name="Marsh G.A."/>
            <person name="Crameri G."/>
            <person name="Broder C.C."/>
            <person name="Frey K.G."/>
            <person name="Wang L.F."/>
            <person name="Wang J."/>
        </authorList>
    </citation>
    <scope>NUCLEOTIDE SEQUENCE [LARGE SCALE GENOMIC DNA]</scope>
</reference>
<dbReference type="AlphaFoldDB" id="L5KM95"/>
<feature type="compositionally biased region" description="Pro residues" evidence="1">
    <location>
        <begin position="62"/>
        <end position="73"/>
    </location>
</feature>
<gene>
    <name evidence="2" type="ORF">PAL_GLEAN10014794</name>
</gene>
<feature type="region of interest" description="Disordered" evidence="1">
    <location>
        <begin position="1"/>
        <end position="26"/>
    </location>
</feature>
<evidence type="ECO:0000313" key="2">
    <source>
        <dbReference type="EMBL" id="ELK12412.1"/>
    </source>
</evidence>
<feature type="compositionally biased region" description="Basic and acidic residues" evidence="1">
    <location>
        <begin position="1"/>
        <end position="17"/>
    </location>
</feature>
<dbReference type="Proteomes" id="UP000010552">
    <property type="component" value="Unassembled WGS sequence"/>
</dbReference>
<proteinExistence type="predicted"/>